<dbReference type="Proteomes" id="UP000828941">
    <property type="component" value="Chromosome 9"/>
</dbReference>
<dbReference type="EMBL" id="CM039434">
    <property type="protein sequence ID" value="KAI4323962.1"/>
    <property type="molecule type" value="Genomic_DNA"/>
</dbReference>
<protein>
    <submittedName>
        <fullName evidence="1">Uncharacterized protein</fullName>
    </submittedName>
</protein>
<keyword evidence="2" id="KW-1185">Reference proteome</keyword>
<evidence type="ECO:0000313" key="1">
    <source>
        <dbReference type="EMBL" id="KAI4323962.1"/>
    </source>
</evidence>
<comment type="caution">
    <text evidence="1">The sequence shown here is derived from an EMBL/GenBank/DDBJ whole genome shotgun (WGS) entry which is preliminary data.</text>
</comment>
<accession>A0ACB9MIU1</accession>
<organism evidence="1 2">
    <name type="scientific">Bauhinia variegata</name>
    <name type="common">Purple orchid tree</name>
    <name type="synonym">Phanera variegata</name>
    <dbReference type="NCBI Taxonomy" id="167791"/>
    <lineage>
        <taxon>Eukaryota</taxon>
        <taxon>Viridiplantae</taxon>
        <taxon>Streptophyta</taxon>
        <taxon>Embryophyta</taxon>
        <taxon>Tracheophyta</taxon>
        <taxon>Spermatophyta</taxon>
        <taxon>Magnoliopsida</taxon>
        <taxon>eudicotyledons</taxon>
        <taxon>Gunneridae</taxon>
        <taxon>Pentapetalae</taxon>
        <taxon>rosids</taxon>
        <taxon>fabids</taxon>
        <taxon>Fabales</taxon>
        <taxon>Fabaceae</taxon>
        <taxon>Cercidoideae</taxon>
        <taxon>Cercideae</taxon>
        <taxon>Bauhiniinae</taxon>
        <taxon>Bauhinia</taxon>
    </lineage>
</organism>
<reference evidence="1 2" key="1">
    <citation type="journal article" date="2022" name="DNA Res.">
        <title>Chromosomal-level genome assembly of the orchid tree Bauhinia variegata (Leguminosae; Cercidoideae) supports the allotetraploid origin hypothesis of Bauhinia.</title>
        <authorList>
            <person name="Zhong Y."/>
            <person name="Chen Y."/>
            <person name="Zheng D."/>
            <person name="Pang J."/>
            <person name="Liu Y."/>
            <person name="Luo S."/>
            <person name="Meng S."/>
            <person name="Qian L."/>
            <person name="Wei D."/>
            <person name="Dai S."/>
            <person name="Zhou R."/>
        </authorList>
    </citation>
    <scope>NUCLEOTIDE SEQUENCE [LARGE SCALE GENOMIC DNA]</scope>
    <source>
        <strain evidence="1">BV-YZ2020</strain>
    </source>
</reference>
<name>A0ACB9MIU1_BAUVA</name>
<sequence>MCDEIDDINVTFPSDYRYYDDFNVEDALTTSDLMNLYYSYRCGISLPFTHFEMRVLDTLQVASTQLHPNAWATLHTFQGIC</sequence>
<proteinExistence type="predicted"/>
<gene>
    <name evidence="1" type="ORF">L6164_023532</name>
</gene>
<evidence type="ECO:0000313" key="2">
    <source>
        <dbReference type="Proteomes" id="UP000828941"/>
    </source>
</evidence>